<comment type="subcellular location">
    <subcellularLocation>
        <location evidence="1">Cell membrane</location>
        <topology evidence="1">Multi-pass membrane protein</topology>
    </subcellularLocation>
</comment>
<feature type="chain" id="PRO_5047194910" evidence="6">
    <location>
        <begin position="24"/>
        <end position="153"/>
    </location>
</feature>
<reference evidence="8 9" key="1">
    <citation type="submission" date="2023-02" db="EMBL/GenBank/DDBJ databases">
        <title>Genome sequence of Novosphingobium humi KACC 19094.</title>
        <authorList>
            <person name="Kim S."/>
            <person name="Heo J."/>
            <person name="Kwon S.-W."/>
        </authorList>
    </citation>
    <scope>NUCLEOTIDE SEQUENCE [LARGE SCALE GENOMIC DNA]</scope>
    <source>
        <strain evidence="8 9">KACC 19094</strain>
    </source>
</reference>
<dbReference type="Gene3D" id="3.30.450.20">
    <property type="entry name" value="PAS domain"/>
    <property type="match status" value="1"/>
</dbReference>
<keyword evidence="4" id="KW-1133">Transmembrane helix</keyword>
<keyword evidence="3" id="KW-0812">Transmembrane</keyword>
<evidence type="ECO:0000256" key="4">
    <source>
        <dbReference type="ARBA" id="ARBA00022989"/>
    </source>
</evidence>
<proteinExistence type="predicted"/>
<feature type="domain" description="Single Cache" evidence="7">
    <location>
        <begin position="26"/>
        <end position="105"/>
    </location>
</feature>
<evidence type="ECO:0000256" key="5">
    <source>
        <dbReference type="ARBA" id="ARBA00023136"/>
    </source>
</evidence>
<dbReference type="InterPro" id="IPR033480">
    <property type="entry name" value="sCache_2"/>
</dbReference>
<keyword evidence="6" id="KW-0732">Signal</keyword>
<evidence type="ECO:0000313" key="9">
    <source>
        <dbReference type="Proteomes" id="UP001218231"/>
    </source>
</evidence>
<name>A0ABY7TX01_9SPHN</name>
<keyword evidence="2" id="KW-1003">Cell membrane</keyword>
<accession>A0ABY7TX01</accession>
<evidence type="ECO:0000259" key="7">
    <source>
        <dbReference type="SMART" id="SM01049"/>
    </source>
</evidence>
<gene>
    <name evidence="8" type="ORF">PQ457_11965</name>
</gene>
<feature type="signal peptide" evidence="6">
    <location>
        <begin position="1"/>
        <end position="23"/>
    </location>
</feature>
<dbReference type="Proteomes" id="UP001218231">
    <property type="component" value="Chromosome"/>
</dbReference>
<dbReference type="RefSeq" id="WP_273617061.1">
    <property type="nucleotide sequence ID" value="NZ_CP103868.1"/>
</dbReference>
<dbReference type="Pfam" id="PF17200">
    <property type="entry name" value="sCache_2"/>
    <property type="match status" value="1"/>
</dbReference>
<evidence type="ECO:0000313" key="8">
    <source>
        <dbReference type="EMBL" id="WCT76649.1"/>
    </source>
</evidence>
<keyword evidence="5" id="KW-0472">Membrane</keyword>
<evidence type="ECO:0000256" key="1">
    <source>
        <dbReference type="ARBA" id="ARBA00004651"/>
    </source>
</evidence>
<protein>
    <submittedName>
        <fullName evidence="8">Cache domain-containing protein</fullName>
    </submittedName>
</protein>
<evidence type="ECO:0000256" key="6">
    <source>
        <dbReference type="SAM" id="SignalP"/>
    </source>
</evidence>
<keyword evidence="9" id="KW-1185">Reference proteome</keyword>
<sequence length="153" mass="16429">MTVFSRLLLAPALFALAVPAAIAAPHASSTEAQGLLDRAVMELTKEGPAKAFAEFSDPKAGFAHKDLYVFVFNTKGVYEATGANPKLVGTSAIDMTDAEGKLLVQAIIASVKDQPEGRVDYVWLNRADNRVEHKVSLVRRVGDHIVGVGYYKG</sequence>
<organism evidence="8 9">
    <name type="scientific">Novosphingobium humi</name>
    <dbReference type="NCBI Taxonomy" id="2282397"/>
    <lineage>
        <taxon>Bacteria</taxon>
        <taxon>Pseudomonadati</taxon>
        <taxon>Pseudomonadota</taxon>
        <taxon>Alphaproteobacteria</taxon>
        <taxon>Sphingomonadales</taxon>
        <taxon>Sphingomonadaceae</taxon>
        <taxon>Novosphingobium</taxon>
    </lineage>
</organism>
<dbReference type="EMBL" id="CP117417">
    <property type="protein sequence ID" value="WCT76649.1"/>
    <property type="molecule type" value="Genomic_DNA"/>
</dbReference>
<evidence type="ECO:0000256" key="2">
    <source>
        <dbReference type="ARBA" id="ARBA00022475"/>
    </source>
</evidence>
<evidence type="ECO:0000256" key="3">
    <source>
        <dbReference type="ARBA" id="ARBA00022692"/>
    </source>
</evidence>
<dbReference type="SMART" id="SM01049">
    <property type="entry name" value="Cache_2"/>
    <property type="match status" value="1"/>
</dbReference>